<keyword evidence="1" id="KW-1133">Transmembrane helix</keyword>
<keyword evidence="4" id="KW-1185">Reference proteome</keyword>
<gene>
    <name evidence="3" type="ORF">CNY62_05435</name>
</gene>
<evidence type="ECO:0000313" key="3">
    <source>
        <dbReference type="EMBL" id="ATF25885.1"/>
    </source>
</evidence>
<sequence>MGLRKSFWAIILLVFVVISIYLVWNIWNSQPAYETIETAVGEKVIVGKTESAAEAYEPKMIMYQKENSFWRVLKSQETVINATLHRQIFRNLKNTGTLTKNELIDEESLPNSLRFKYPVALTFASFQQIATQIDTSTIDEEQSFDEIIISFDKKKNNVSFINSTTRVSAIADLPLSEAKKLSDLFSEDTSTSVLPIVLNHFTFNSSSIPVVLDKKSYVAESLPIEKFQKALLNKKDPALVSSNKNMREYINGSVLLRYDMNNDNLLYINPAQEITPDANAMIQRTHVLSESLSFINNYSGFTGDYRIEDFDENTLKVRYRLRVDNTPVYSDFGGAVITTTAGKESVYQHQRPMFELSTSIPSEDVKVTLDSPTAALEKLRKKLGTLDDVYSLEVGYEMTKGSHETTIVNLEPRWVYTVNGNSQFLD</sequence>
<keyword evidence="1" id="KW-0472">Membrane</keyword>
<protein>
    <recommendedName>
        <fullName evidence="2">Regulatory protein YycH domain-containing protein</fullName>
    </recommendedName>
</protein>
<proteinExistence type="predicted"/>
<name>A0A291KFQ8_BROTH</name>
<reference evidence="3 4" key="1">
    <citation type="submission" date="2017-09" db="EMBL/GenBank/DDBJ databases">
        <title>Complete Genome Sequences of Two Strains of the Meat Spoilage Bacterium Brochothrix thermosphacta Isolated from Ground Chicken.</title>
        <authorList>
            <person name="Paoli G.C."/>
            <person name="Wijey C."/>
            <person name="Chen C.-Y."/>
            <person name="Nguyen L."/>
            <person name="Yan X."/>
            <person name="Irwin P.L."/>
        </authorList>
    </citation>
    <scope>NUCLEOTIDE SEQUENCE [LARGE SCALE GENOMIC DNA]</scope>
    <source>
        <strain evidence="3 4">BI</strain>
    </source>
</reference>
<dbReference type="InterPro" id="IPR009996">
    <property type="entry name" value="YycH"/>
</dbReference>
<evidence type="ECO:0000259" key="2">
    <source>
        <dbReference type="Pfam" id="PF07435"/>
    </source>
</evidence>
<dbReference type="STRING" id="2756.BFR44_06425"/>
<accession>A0A291KFQ8</accession>
<dbReference type="EMBL" id="CP023483">
    <property type="protein sequence ID" value="ATF25885.1"/>
    <property type="molecule type" value="Genomic_DNA"/>
</dbReference>
<dbReference type="InterPro" id="IPR042274">
    <property type="entry name" value="YycH/YycI_2"/>
</dbReference>
<organism evidence="3 4">
    <name type="scientific">Brochothrix thermosphacta</name>
    <name type="common">Microbacterium thermosphactum</name>
    <dbReference type="NCBI Taxonomy" id="2756"/>
    <lineage>
        <taxon>Bacteria</taxon>
        <taxon>Bacillati</taxon>
        <taxon>Bacillota</taxon>
        <taxon>Bacilli</taxon>
        <taxon>Bacillales</taxon>
        <taxon>Listeriaceae</taxon>
        <taxon>Brochothrix</taxon>
    </lineage>
</organism>
<dbReference type="Gene3D" id="3.30.310.160">
    <property type="entry name" value="YycH protein, domain 2"/>
    <property type="match status" value="1"/>
</dbReference>
<evidence type="ECO:0000313" key="4">
    <source>
        <dbReference type="Proteomes" id="UP000243591"/>
    </source>
</evidence>
<dbReference type="KEGG" id="bths:CNY62_05435"/>
<dbReference type="Proteomes" id="UP000243591">
    <property type="component" value="Chromosome"/>
</dbReference>
<dbReference type="AlphaFoldDB" id="A0A291KFQ8"/>
<feature type="transmembrane region" description="Helical" evidence="1">
    <location>
        <begin position="7"/>
        <end position="27"/>
    </location>
</feature>
<evidence type="ECO:0000256" key="1">
    <source>
        <dbReference type="SAM" id="Phobius"/>
    </source>
</evidence>
<keyword evidence="1" id="KW-0812">Transmembrane</keyword>
<feature type="domain" description="Regulatory protein YycH" evidence="2">
    <location>
        <begin position="9"/>
        <end position="422"/>
    </location>
</feature>
<dbReference type="Pfam" id="PF07435">
    <property type="entry name" value="YycH"/>
    <property type="match status" value="1"/>
</dbReference>